<protein>
    <recommendedName>
        <fullName evidence="7">Ion transport domain-containing protein</fullName>
    </recommendedName>
</protein>
<evidence type="ECO:0000256" key="4">
    <source>
        <dbReference type="ARBA" id="ARBA00023136"/>
    </source>
</evidence>
<dbReference type="InterPro" id="IPR005821">
    <property type="entry name" value="Ion_trans_dom"/>
</dbReference>
<dbReference type="Pfam" id="PF00520">
    <property type="entry name" value="Ion_trans"/>
    <property type="match status" value="1"/>
</dbReference>
<dbReference type="PANTHER" id="PTHR10037:SF62">
    <property type="entry name" value="SODIUM CHANNEL PROTEIN 60E"/>
    <property type="match status" value="1"/>
</dbReference>
<sequence>MPPELESKPKPGHPQALLSKGQMATSRDGAIEPTASDEERGRNSKAMSYLNSPILQYVKKKVSYRKTHGVQFQKQVESLNISTGPIFSKASSPPSTNNLLSSEQRNDETPHPETEAVELSHLEKFIDRWQYFRYRCGLLINDSTVQLFLVSLIAVNAIMMGIATFDFVKSDDKVLHIFEVTDLIFLILFTVELGMQFIFYGFRLFTDGWLVFDFIIITLSWAFSQVQIIRSFRIFRAFRLVTRIKVLKNLVLALFSVVPRMFAIGILLLLVSYIFAVMFTQLFKDLYEDGYTVEDYFGRMDKTFFTLFQLMTLDNWANVAREVIAVYSWAWIPFIVFVIATGFVVVNLIIAVICDAISALREDEKAKLHGTYEENSQESSSNKPEGDEEDDQSIQLEEAAEEEDEYQVEIDVRVQLDSLEQNVLELSQMQEDALRALEILTQNLQARGLQNHSHSSSSSAFPGDNGTAVIRISKDDDVDNTSP</sequence>
<reference evidence="8 9" key="1">
    <citation type="journal article" date="2015" name="Plant Cell">
        <title>Oil accumulation by the oleaginous diatom Fistulifera solaris as revealed by the genome and transcriptome.</title>
        <authorList>
            <person name="Tanaka T."/>
            <person name="Maeda Y."/>
            <person name="Veluchamy A."/>
            <person name="Tanaka M."/>
            <person name="Abida H."/>
            <person name="Marechal E."/>
            <person name="Bowler C."/>
            <person name="Muto M."/>
            <person name="Sunaga Y."/>
            <person name="Tanaka M."/>
            <person name="Yoshino T."/>
            <person name="Taniguchi T."/>
            <person name="Fukuda Y."/>
            <person name="Nemoto M."/>
            <person name="Matsumoto M."/>
            <person name="Wong P.S."/>
            <person name="Aburatani S."/>
            <person name="Fujibuchi W."/>
        </authorList>
    </citation>
    <scope>NUCLEOTIDE SEQUENCE [LARGE SCALE GENOMIC DNA]</scope>
    <source>
        <strain evidence="8 9">JPCC DA0580</strain>
    </source>
</reference>
<feature type="domain" description="Ion transport" evidence="7">
    <location>
        <begin position="144"/>
        <end position="364"/>
    </location>
</feature>
<evidence type="ECO:0000256" key="6">
    <source>
        <dbReference type="SAM" id="Phobius"/>
    </source>
</evidence>
<dbReference type="GO" id="GO:0005248">
    <property type="term" value="F:voltage-gated sodium channel activity"/>
    <property type="evidence" value="ECO:0007669"/>
    <property type="project" value="TreeGrafter"/>
</dbReference>
<feature type="transmembrane region" description="Helical" evidence="6">
    <location>
        <begin position="145"/>
        <end position="168"/>
    </location>
</feature>
<dbReference type="Gene3D" id="1.20.120.350">
    <property type="entry name" value="Voltage-gated potassium channels. Chain C"/>
    <property type="match status" value="1"/>
</dbReference>
<dbReference type="OrthoDB" id="45894at2759"/>
<gene>
    <name evidence="8" type="ORF">FisN_2Hh520</name>
</gene>
<proteinExistence type="predicted"/>
<comment type="caution">
    <text evidence="8">The sequence shown here is derived from an EMBL/GenBank/DDBJ whole genome shotgun (WGS) entry which is preliminary data.</text>
</comment>
<dbReference type="InterPro" id="IPR027359">
    <property type="entry name" value="Volt_channel_dom_sf"/>
</dbReference>
<dbReference type="Gene3D" id="1.10.287.70">
    <property type="match status" value="1"/>
</dbReference>
<feature type="compositionally biased region" description="Low complexity" evidence="5">
    <location>
        <begin position="91"/>
        <end position="102"/>
    </location>
</feature>
<organism evidence="8 9">
    <name type="scientific">Fistulifera solaris</name>
    <name type="common">Oleaginous diatom</name>
    <dbReference type="NCBI Taxonomy" id="1519565"/>
    <lineage>
        <taxon>Eukaryota</taxon>
        <taxon>Sar</taxon>
        <taxon>Stramenopiles</taxon>
        <taxon>Ochrophyta</taxon>
        <taxon>Bacillariophyta</taxon>
        <taxon>Bacillariophyceae</taxon>
        <taxon>Bacillariophycidae</taxon>
        <taxon>Naviculales</taxon>
        <taxon>Naviculaceae</taxon>
        <taxon>Fistulifera</taxon>
    </lineage>
</organism>
<feature type="transmembrane region" description="Helical" evidence="6">
    <location>
        <begin position="331"/>
        <end position="357"/>
    </location>
</feature>
<dbReference type="InterPro" id="IPR043203">
    <property type="entry name" value="VGCC_Ca_Na"/>
</dbReference>
<dbReference type="GO" id="GO:0001518">
    <property type="term" value="C:voltage-gated sodium channel complex"/>
    <property type="evidence" value="ECO:0007669"/>
    <property type="project" value="TreeGrafter"/>
</dbReference>
<evidence type="ECO:0000313" key="8">
    <source>
        <dbReference type="EMBL" id="GAX13039.1"/>
    </source>
</evidence>
<feature type="transmembrane region" description="Helical" evidence="6">
    <location>
        <begin position="250"/>
        <end position="276"/>
    </location>
</feature>
<evidence type="ECO:0000256" key="3">
    <source>
        <dbReference type="ARBA" id="ARBA00022989"/>
    </source>
</evidence>
<evidence type="ECO:0000259" key="7">
    <source>
        <dbReference type="Pfam" id="PF00520"/>
    </source>
</evidence>
<evidence type="ECO:0000256" key="5">
    <source>
        <dbReference type="SAM" id="MobiDB-lite"/>
    </source>
</evidence>
<name>A0A1Z5JGD0_FISSO</name>
<dbReference type="SUPFAM" id="SSF81324">
    <property type="entry name" value="Voltage-gated potassium channels"/>
    <property type="match status" value="1"/>
</dbReference>
<keyword evidence="2 6" id="KW-0812">Transmembrane</keyword>
<dbReference type="Proteomes" id="UP000198406">
    <property type="component" value="Unassembled WGS sequence"/>
</dbReference>
<dbReference type="PANTHER" id="PTHR10037">
    <property type="entry name" value="VOLTAGE-GATED CATION CHANNEL CALCIUM AND SODIUM"/>
    <property type="match status" value="1"/>
</dbReference>
<keyword evidence="4 6" id="KW-0472">Membrane</keyword>
<keyword evidence="9" id="KW-1185">Reference proteome</keyword>
<feature type="region of interest" description="Disordered" evidence="5">
    <location>
        <begin position="369"/>
        <end position="406"/>
    </location>
</feature>
<keyword evidence="3 6" id="KW-1133">Transmembrane helix</keyword>
<evidence type="ECO:0000313" key="9">
    <source>
        <dbReference type="Proteomes" id="UP000198406"/>
    </source>
</evidence>
<feature type="transmembrane region" description="Helical" evidence="6">
    <location>
        <begin position="180"/>
        <end position="202"/>
    </location>
</feature>
<dbReference type="EMBL" id="BDSP01000060">
    <property type="protein sequence ID" value="GAX13039.1"/>
    <property type="molecule type" value="Genomic_DNA"/>
</dbReference>
<dbReference type="InParanoid" id="A0A1Z5JGD0"/>
<comment type="subcellular location">
    <subcellularLocation>
        <location evidence="1">Membrane</location>
        <topology evidence="1">Multi-pass membrane protein</topology>
    </subcellularLocation>
</comment>
<feature type="region of interest" description="Disordered" evidence="5">
    <location>
        <begin position="450"/>
        <end position="483"/>
    </location>
</feature>
<dbReference type="AlphaFoldDB" id="A0A1Z5JGD0"/>
<feature type="region of interest" description="Disordered" evidence="5">
    <location>
        <begin position="1"/>
        <end position="46"/>
    </location>
</feature>
<accession>A0A1Z5JGD0</accession>
<evidence type="ECO:0000256" key="1">
    <source>
        <dbReference type="ARBA" id="ARBA00004141"/>
    </source>
</evidence>
<feature type="region of interest" description="Disordered" evidence="5">
    <location>
        <begin position="85"/>
        <end position="112"/>
    </location>
</feature>
<evidence type="ECO:0000256" key="2">
    <source>
        <dbReference type="ARBA" id="ARBA00022692"/>
    </source>
</evidence>
<feature type="compositionally biased region" description="Polar residues" evidence="5">
    <location>
        <begin position="373"/>
        <end position="383"/>
    </location>
</feature>
<feature type="transmembrane region" description="Helical" evidence="6">
    <location>
        <begin position="208"/>
        <end position="229"/>
    </location>
</feature>
<feature type="compositionally biased region" description="Acidic residues" evidence="5">
    <location>
        <begin position="386"/>
        <end position="406"/>
    </location>
</feature>